<dbReference type="Proteomes" id="UP000594261">
    <property type="component" value="Chromosome 3"/>
</dbReference>
<dbReference type="Pfam" id="PF08268">
    <property type="entry name" value="FBA_3"/>
    <property type="match status" value="1"/>
</dbReference>
<dbReference type="PANTHER" id="PTHR31111:SF138">
    <property type="entry name" value="F-BOX ASSOCIATED DOMAIN-CONTAINING PROTEIN"/>
    <property type="match status" value="1"/>
</dbReference>
<reference evidence="2" key="2">
    <citation type="submission" date="2021-01" db="UniProtKB">
        <authorList>
            <consortium name="EnsemblPlants"/>
        </authorList>
    </citation>
    <scope>IDENTIFICATION</scope>
</reference>
<sequence>MSLRALLKSKLKTTTTASATACTTSLVKQILRRLSLSSRHEEEEEQQHRCHHQHTRTSRILICYRETRKYLGSETVAHYYSAEINEGGKNIGPATLVFTVPGISALTDLYFYHLPHKIYDPLIKEGFLLLRNDNPVKGSTIDILNINTAEINTAERFTVHLPEHFSYFGFGFDPLSNQFKLFSFRSILTLFSHDVNNWREIEPENYCGIHLNQIRYAQNDFGVSVNGAVYWLVKMYDDLFKVLAFDLHEETFRLITIPGELKSNNKTALFLDCGRLALINGLHDKLDVWILEEDYHNHNYSWVKQTIRFPFDISDLTPRSHILAIDTNTGEIFLEAHAYKEEMPFLYYHTKTEFLKRFGVTGVPQWLVMKSDSCRFVGITFYDEVGKIRCRSTQNH</sequence>
<dbReference type="EnsemblPlants" id="QL03p068360:mrna">
    <property type="protein sequence ID" value="QL03p068360:mrna:CDS:4"/>
    <property type="gene ID" value="QL03p068360"/>
</dbReference>
<reference evidence="2 3" key="1">
    <citation type="journal article" date="2016" name="G3 (Bethesda)">
        <title>First Draft Assembly and Annotation of the Genome of a California Endemic Oak Quercus lobata Nee (Fagaceae).</title>
        <authorList>
            <person name="Sork V.L."/>
            <person name="Fitz-Gibbon S.T."/>
            <person name="Puiu D."/>
            <person name="Crepeau M."/>
            <person name="Gugger P.F."/>
            <person name="Sherman R."/>
            <person name="Stevens K."/>
            <person name="Langley C.H."/>
            <person name="Pellegrini M."/>
            <person name="Salzberg S.L."/>
        </authorList>
    </citation>
    <scope>NUCLEOTIDE SEQUENCE [LARGE SCALE GENOMIC DNA]</scope>
    <source>
        <strain evidence="2 3">cv. SW786</strain>
    </source>
</reference>
<proteinExistence type="predicted"/>
<dbReference type="Gramene" id="QL03p068360:mrna">
    <property type="protein sequence ID" value="QL03p068360:mrna:CDS:4"/>
    <property type="gene ID" value="QL03p068360"/>
</dbReference>
<dbReference type="EMBL" id="LRBV02000003">
    <property type="status" value="NOT_ANNOTATED_CDS"/>
    <property type="molecule type" value="Genomic_DNA"/>
</dbReference>
<dbReference type="NCBIfam" id="TIGR01640">
    <property type="entry name" value="F_box_assoc_1"/>
    <property type="match status" value="1"/>
</dbReference>
<organism evidence="2 3">
    <name type="scientific">Quercus lobata</name>
    <name type="common">Valley oak</name>
    <dbReference type="NCBI Taxonomy" id="97700"/>
    <lineage>
        <taxon>Eukaryota</taxon>
        <taxon>Viridiplantae</taxon>
        <taxon>Streptophyta</taxon>
        <taxon>Embryophyta</taxon>
        <taxon>Tracheophyta</taxon>
        <taxon>Spermatophyta</taxon>
        <taxon>Magnoliopsida</taxon>
        <taxon>eudicotyledons</taxon>
        <taxon>Gunneridae</taxon>
        <taxon>Pentapetalae</taxon>
        <taxon>rosids</taxon>
        <taxon>fabids</taxon>
        <taxon>Fagales</taxon>
        <taxon>Fagaceae</taxon>
        <taxon>Quercus</taxon>
    </lineage>
</organism>
<evidence type="ECO:0000313" key="2">
    <source>
        <dbReference type="EnsemblPlants" id="QL03p068360:mrna:CDS:4"/>
    </source>
</evidence>
<evidence type="ECO:0000259" key="1">
    <source>
        <dbReference type="Pfam" id="PF08268"/>
    </source>
</evidence>
<name>A0A7N2LBK4_QUELO</name>
<dbReference type="InterPro" id="IPR017451">
    <property type="entry name" value="F-box-assoc_interact_dom"/>
</dbReference>
<keyword evidence="3" id="KW-1185">Reference proteome</keyword>
<protein>
    <recommendedName>
        <fullName evidence="1">F-box associated beta-propeller type 3 domain-containing protein</fullName>
    </recommendedName>
</protein>
<dbReference type="InParanoid" id="A0A7N2LBK4"/>
<dbReference type="PANTHER" id="PTHR31111">
    <property type="entry name" value="BNAA05G37150D PROTEIN-RELATED"/>
    <property type="match status" value="1"/>
</dbReference>
<evidence type="ECO:0000313" key="3">
    <source>
        <dbReference type="Proteomes" id="UP000594261"/>
    </source>
</evidence>
<feature type="domain" description="F-box associated beta-propeller type 3" evidence="1">
    <location>
        <begin position="143"/>
        <end position="385"/>
    </location>
</feature>
<dbReference type="InterPro" id="IPR013187">
    <property type="entry name" value="F-box-assoc_dom_typ3"/>
</dbReference>
<dbReference type="AlphaFoldDB" id="A0A7N2LBK4"/>
<accession>A0A7N2LBK4</accession>